<dbReference type="GO" id="GO:0004852">
    <property type="term" value="F:uroporphyrinogen-III synthase activity"/>
    <property type="evidence" value="ECO:0007669"/>
    <property type="project" value="InterPro"/>
</dbReference>
<gene>
    <name evidence="2" type="ORF">DEA8626_02564</name>
</gene>
<dbReference type="CDD" id="cd06578">
    <property type="entry name" value="HemD"/>
    <property type="match status" value="1"/>
</dbReference>
<accession>A0A2R8BJB4</accession>
<dbReference type="SUPFAM" id="SSF69618">
    <property type="entry name" value="HemD-like"/>
    <property type="match status" value="1"/>
</dbReference>
<dbReference type="AlphaFoldDB" id="A0A2R8BJB4"/>
<proteinExistence type="predicted"/>
<dbReference type="EMBL" id="OMOQ01000002">
    <property type="protein sequence ID" value="SPH23500.1"/>
    <property type="molecule type" value="Genomic_DNA"/>
</dbReference>
<sequence>MKPTRATLLLTRPEAQSQRFAEAFRERFGADWPIVISPLMRIAYLDPGDLPEHEFDLIFTSENAVAGYARLINRRAGTAWCVGRRTEDAALRCGFRTRVGPGNAAGLVEAIRRDYAGRPFLWPRAVHAARNIATELSSAGIETIPVVVYDQQSCEPTPEALRLTQRDAPILLPLFSPRAAIIAAAAFPDPAAALFIAAMSPAVARAADKIPARRLVVAEQPDDPSMLAALGALARPDKTA</sequence>
<keyword evidence="3" id="KW-1185">Reference proteome</keyword>
<dbReference type="Proteomes" id="UP000244924">
    <property type="component" value="Unassembled WGS sequence"/>
</dbReference>
<evidence type="ECO:0000313" key="2">
    <source>
        <dbReference type="EMBL" id="SPH23500.1"/>
    </source>
</evidence>
<name>A0A2R8BJB4_9RHOB</name>
<evidence type="ECO:0000313" key="3">
    <source>
        <dbReference type="Proteomes" id="UP000244924"/>
    </source>
</evidence>
<dbReference type="GO" id="GO:0033014">
    <property type="term" value="P:tetrapyrrole biosynthetic process"/>
    <property type="evidence" value="ECO:0007669"/>
    <property type="project" value="InterPro"/>
</dbReference>
<dbReference type="OrthoDB" id="7204250at2"/>
<dbReference type="InterPro" id="IPR036108">
    <property type="entry name" value="4pyrrol_syn_uPrphyn_synt_sf"/>
</dbReference>
<protein>
    <recommendedName>
        <fullName evidence="1">Tetrapyrrole biosynthesis uroporphyrinogen III synthase domain-containing protein</fullName>
    </recommendedName>
</protein>
<organism evidence="2 3">
    <name type="scientific">Albidovulum aquaemixtae</name>
    <dbReference type="NCBI Taxonomy" id="1542388"/>
    <lineage>
        <taxon>Bacteria</taxon>
        <taxon>Pseudomonadati</taxon>
        <taxon>Pseudomonadota</taxon>
        <taxon>Alphaproteobacteria</taxon>
        <taxon>Rhodobacterales</taxon>
        <taxon>Paracoccaceae</taxon>
        <taxon>Albidovulum</taxon>
    </lineage>
</organism>
<evidence type="ECO:0000259" key="1">
    <source>
        <dbReference type="Pfam" id="PF02602"/>
    </source>
</evidence>
<dbReference type="Pfam" id="PF02602">
    <property type="entry name" value="HEM4"/>
    <property type="match status" value="1"/>
</dbReference>
<feature type="domain" description="Tetrapyrrole biosynthesis uroporphyrinogen III synthase" evidence="1">
    <location>
        <begin position="34"/>
        <end position="227"/>
    </location>
</feature>
<dbReference type="Gene3D" id="3.40.50.10090">
    <property type="match status" value="2"/>
</dbReference>
<dbReference type="InterPro" id="IPR003754">
    <property type="entry name" value="4pyrrol_synth_uPrphyn_synth"/>
</dbReference>
<reference evidence="2 3" key="1">
    <citation type="submission" date="2018-03" db="EMBL/GenBank/DDBJ databases">
        <authorList>
            <person name="Keele B.F."/>
        </authorList>
    </citation>
    <scope>NUCLEOTIDE SEQUENCE [LARGE SCALE GENOMIC DNA]</scope>
    <source>
        <strain evidence="2 3">CECT 8626</strain>
    </source>
</reference>
<dbReference type="RefSeq" id="WP_108853602.1">
    <property type="nucleotide sequence ID" value="NZ_OMOQ01000002.1"/>
</dbReference>